<dbReference type="EMBL" id="FQNC01000012">
    <property type="protein sequence ID" value="SGY14473.1"/>
    <property type="molecule type" value="Genomic_DNA"/>
</dbReference>
<organism evidence="1 2">
    <name type="scientific">Microbotryum silenes-dioicae</name>
    <dbReference type="NCBI Taxonomy" id="796604"/>
    <lineage>
        <taxon>Eukaryota</taxon>
        <taxon>Fungi</taxon>
        <taxon>Dikarya</taxon>
        <taxon>Basidiomycota</taxon>
        <taxon>Pucciniomycotina</taxon>
        <taxon>Microbotryomycetes</taxon>
        <taxon>Microbotryales</taxon>
        <taxon>Microbotryaceae</taxon>
        <taxon>Microbotryum</taxon>
    </lineage>
</organism>
<evidence type="ECO:0000313" key="1">
    <source>
        <dbReference type="EMBL" id="SGY14473.1"/>
    </source>
</evidence>
<dbReference type="STRING" id="796604.A0A2X0MK13"/>
<proteinExistence type="predicted"/>
<reference evidence="1 2" key="1">
    <citation type="submission" date="2016-11" db="EMBL/GenBank/DDBJ databases">
        <authorList>
            <person name="Jaros S."/>
            <person name="Januszkiewicz K."/>
            <person name="Wedrychowicz H."/>
        </authorList>
    </citation>
    <scope>NUCLEOTIDE SEQUENCE [LARGE SCALE GENOMIC DNA]</scope>
</reference>
<accession>A0A2X0MK13</accession>
<dbReference type="Proteomes" id="UP000249464">
    <property type="component" value="Unassembled WGS sequence"/>
</dbReference>
<evidence type="ECO:0000313" key="2">
    <source>
        <dbReference type="Proteomes" id="UP000249464"/>
    </source>
</evidence>
<dbReference type="AlphaFoldDB" id="A0A2X0MK13"/>
<name>A0A2X0MK13_9BASI</name>
<sequence length="190" mass="22044">MSVPPNVLRDDRHPFLPPTLALFTRLAFFQPLARFYWEFEVIWQAVSLQSWIEVQNYLWTMAWDVKEREASLSQQRTSYNFLSAELIEYEPYSCGTGLFIHMLRRKFIIDFNSKHPNLDPPLQWGDDLRARLAPFGGLATLAEDRLQSQETTVADPSQRVGALTNEEKRHLRGGSKEHLCLIVPGTRLVR</sequence>
<keyword evidence="2" id="KW-1185">Reference proteome</keyword>
<protein>
    <submittedName>
        <fullName evidence="1">BQ5605_C010g06194 protein</fullName>
    </submittedName>
</protein>
<gene>
    <name evidence="1" type="primary">BQ5605_C010g06194</name>
    <name evidence="1" type="ORF">BQ5605_C010G06194</name>
</gene>